<name>A0A8R7TD03_TRIUA</name>
<keyword evidence="1" id="KW-0472">Membrane</keyword>
<dbReference type="Proteomes" id="UP000015106">
    <property type="component" value="Chromosome 2"/>
</dbReference>
<feature type="transmembrane region" description="Helical" evidence="1">
    <location>
        <begin position="15"/>
        <end position="35"/>
    </location>
</feature>
<feature type="domain" description="Transposase (putative) gypsy type" evidence="2">
    <location>
        <begin position="13"/>
        <end position="65"/>
    </location>
</feature>
<dbReference type="InterPro" id="IPR007321">
    <property type="entry name" value="Transposase_28"/>
</dbReference>
<dbReference type="PANTHER" id="PTHR33026:SF7">
    <property type="entry name" value="OS03G0100275 PROTEIN"/>
    <property type="match status" value="1"/>
</dbReference>
<reference evidence="3" key="3">
    <citation type="submission" date="2022-06" db="UniProtKB">
        <authorList>
            <consortium name="EnsemblPlants"/>
        </authorList>
    </citation>
    <scope>IDENTIFICATION</scope>
</reference>
<evidence type="ECO:0000313" key="3">
    <source>
        <dbReference type="EnsemblPlants" id="TuG1812G0200000893.01.T01.cds326685"/>
    </source>
</evidence>
<accession>A0A8R7TD03</accession>
<evidence type="ECO:0000256" key="1">
    <source>
        <dbReference type="SAM" id="Phobius"/>
    </source>
</evidence>
<reference evidence="4" key="1">
    <citation type="journal article" date="2013" name="Nature">
        <title>Draft genome of the wheat A-genome progenitor Triticum urartu.</title>
        <authorList>
            <person name="Ling H.Q."/>
            <person name="Zhao S."/>
            <person name="Liu D."/>
            <person name="Wang J."/>
            <person name="Sun H."/>
            <person name="Zhang C."/>
            <person name="Fan H."/>
            <person name="Li D."/>
            <person name="Dong L."/>
            <person name="Tao Y."/>
            <person name="Gao C."/>
            <person name="Wu H."/>
            <person name="Li Y."/>
            <person name="Cui Y."/>
            <person name="Guo X."/>
            <person name="Zheng S."/>
            <person name="Wang B."/>
            <person name="Yu K."/>
            <person name="Liang Q."/>
            <person name="Yang W."/>
            <person name="Lou X."/>
            <person name="Chen J."/>
            <person name="Feng M."/>
            <person name="Jian J."/>
            <person name="Zhang X."/>
            <person name="Luo G."/>
            <person name="Jiang Y."/>
            <person name="Liu J."/>
            <person name="Wang Z."/>
            <person name="Sha Y."/>
            <person name="Zhang B."/>
            <person name="Wu H."/>
            <person name="Tang D."/>
            <person name="Shen Q."/>
            <person name="Xue P."/>
            <person name="Zou S."/>
            <person name="Wang X."/>
            <person name="Liu X."/>
            <person name="Wang F."/>
            <person name="Yang Y."/>
            <person name="An X."/>
            <person name="Dong Z."/>
            <person name="Zhang K."/>
            <person name="Zhang X."/>
            <person name="Luo M.C."/>
            <person name="Dvorak J."/>
            <person name="Tong Y."/>
            <person name="Wang J."/>
            <person name="Yang H."/>
            <person name="Li Z."/>
            <person name="Wang D."/>
            <person name="Zhang A."/>
            <person name="Wang J."/>
        </authorList>
    </citation>
    <scope>NUCLEOTIDE SEQUENCE</scope>
    <source>
        <strain evidence="4">cv. G1812</strain>
    </source>
</reference>
<feature type="transmembrane region" description="Helical" evidence="1">
    <location>
        <begin position="47"/>
        <end position="64"/>
    </location>
</feature>
<evidence type="ECO:0000313" key="4">
    <source>
        <dbReference type="Proteomes" id="UP000015106"/>
    </source>
</evidence>
<keyword evidence="1" id="KW-1133">Transmembrane helix</keyword>
<organism evidence="3 4">
    <name type="scientific">Triticum urartu</name>
    <name type="common">Red wild einkorn</name>
    <name type="synonym">Crithodium urartu</name>
    <dbReference type="NCBI Taxonomy" id="4572"/>
    <lineage>
        <taxon>Eukaryota</taxon>
        <taxon>Viridiplantae</taxon>
        <taxon>Streptophyta</taxon>
        <taxon>Embryophyta</taxon>
        <taxon>Tracheophyta</taxon>
        <taxon>Spermatophyta</taxon>
        <taxon>Magnoliopsida</taxon>
        <taxon>Liliopsida</taxon>
        <taxon>Poales</taxon>
        <taxon>Poaceae</taxon>
        <taxon>BOP clade</taxon>
        <taxon>Pooideae</taxon>
        <taxon>Triticodae</taxon>
        <taxon>Triticeae</taxon>
        <taxon>Triticinae</taxon>
        <taxon>Triticum</taxon>
    </lineage>
</organism>
<dbReference type="Gramene" id="TuG1812G0200000893.01.T01">
    <property type="protein sequence ID" value="TuG1812G0200000893.01.T01.cds326685"/>
    <property type="gene ID" value="TuG1812G0200000893.01"/>
</dbReference>
<dbReference type="AlphaFoldDB" id="A0A8R7TD03"/>
<proteinExistence type="predicted"/>
<protein>
    <recommendedName>
        <fullName evidence="2">Transposase (putative) gypsy type domain-containing protein</fullName>
    </recommendedName>
</protein>
<dbReference type="EnsemblPlants" id="TuG1812G0200000893.01.T01">
    <property type="protein sequence ID" value="TuG1812G0200000893.01.T01.cds326685"/>
    <property type="gene ID" value="TuG1812G0200000893.01"/>
</dbReference>
<sequence length="65" mass="7413">MPPPRLWDRAIPTSFILRGLSFPLHEFFHGLLLFYGVQLHHITPNGVLHIACFIALCECFLGIQP</sequence>
<dbReference type="Pfam" id="PF04195">
    <property type="entry name" value="Transposase_28"/>
    <property type="match status" value="1"/>
</dbReference>
<keyword evidence="1" id="KW-0812">Transmembrane</keyword>
<evidence type="ECO:0000259" key="2">
    <source>
        <dbReference type="Pfam" id="PF04195"/>
    </source>
</evidence>
<dbReference type="PANTHER" id="PTHR33026">
    <property type="entry name" value="OS06G0360600 PROTEIN"/>
    <property type="match status" value="1"/>
</dbReference>
<reference evidence="3" key="2">
    <citation type="submission" date="2018-03" db="EMBL/GenBank/DDBJ databases">
        <title>The Triticum urartu genome reveals the dynamic nature of wheat genome evolution.</title>
        <authorList>
            <person name="Ling H."/>
            <person name="Ma B."/>
            <person name="Shi X."/>
            <person name="Liu H."/>
            <person name="Dong L."/>
            <person name="Sun H."/>
            <person name="Cao Y."/>
            <person name="Gao Q."/>
            <person name="Zheng S."/>
            <person name="Li Y."/>
            <person name="Yu Y."/>
            <person name="Du H."/>
            <person name="Qi M."/>
            <person name="Li Y."/>
            <person name="Yu H."/>
            <person name="Cui Y."/>
            <person name="Wang N."/>
            <person name="Chen C."/>
            <person name="Wu H."/>
            <person name="Zhao Y."/>
            <person name="Zhang J."/>
            <person name="Li Y."/>
            <person name="Zhou W."/>
            <person name="Zhang B."/>
            <person name="Hu W."/>
            <person name="Eijk M."/>
            <person name="Tang J."/>
            <person name="Witsenboer H."/>
            <person name="Zhao S."/>
            <person name="Li Z."/>
            <person name="Zhang A."/>
            <person name="Wang D."/>
            <person name="Liang C."/>
        </authorList>
    </citation>
    <scope>NUCLEOTIDE SEQUENCE [LARGE SCALE GENOMIC DNA]</scope>
    <source>
        <strain evidence="3">cv. G1812</strain>
    </source>
</reference>
<keyword evidence="4" id="KW-1185">Reference proteome</keyword>